<gene>
    <name evidence="1" type="ORF">S06H3_57592</name>
</gene>
<sequence>MVRILLYLDLPQIPHHGADEMPGKDSKKIEQVVRGINFGFAFPAKHSHR</sequence>
<reference evidence="1" key="1">
    <citation type="journal article" date="2014" name="Front. Microbiol.">
        <title>High frequency of phylogenetically diverse reductive dehalogenase-homologous genes in deep subseafloor sedimentary metagenomes.</title>
        <authorList>
            <person name="Kawai M."/>
            <person name="Futagami T."/>
            <person name="Toyoda A."/>
            <person name="Takaki Y."/>
            <person name="Nishi S."/>
            <person name="Hori S."/>
            <person name="Arai W."/>
            <person name="Tsubouchi T."/>
            <person name="Morono Y."/>
            <person name="Uchiyama I."/>
            <person name="Ito T."/>
            <person name="Fujiyama A."/>
            <person name="Inagaki F."/>
            <person name="Takami H."/>
        </authorList>
    </citation>
    <scope>NUCLEOTIDE SEQUENCE</scope>
    <source>
        <strain evidence="1">Expedition CK06-06</strain>
    </source>
</reference>
<proteinExistence type="predicted"/>
<protein>
    <submittedName>
        <fullName evidence="1">Uncharacterized protein</fullName>
    </submittedName>
</protein>
<accession>X1QBC9</accession>
<feature type="non-terminal residue" evidence="1">
    <location>
        <position position="49"/>
    </location>
</feature>
<dbReference type="AlphaFoldDB" id="X1QBC9"/>
<evidence type="ECO:0000313" key="1">
    <source>
        <dbReference type="EMBL" id="GAI48345.1"/>
    </source>
</evidence>
<name>X1QBC9_9ZZZZ</name>
<comment type="caution">
    <text evidence="1">The sequence shown here is derived from an EMBL/GenBank/DDBJ whole genome shotgun (WGS) entry which is preliminary data.</text>
</comment>
<dbReference type="EMBL" id="BARV01037183">
    <property type="protein sequence ID" value="GAI48345.1"/>
    <property type="molecule type" value="Genomic_DNA"/>
</dbReference>
<organism evidence="1">
    <name type="scientific">marine sediment metagenome</name>
    <dbReference type="NCBI Taxonomy" id="412755"/>
    <lineage>
        <taxon>unclassified sequences</taxon>
        <taxon>metagenomes</taxon>
        <taxon>ecological metagenomes</taxon>
    </lineage>
</organism>